<evidence type="ECO:0000256" key="1">
    <source>
        <dbReference type="SAM" id="MobiDB-lite"/>
    </source>
</evidence>
<organism evidence="2 3">
    <name type="scientific">Penicillium expansum</name>
    <name type="common">Blue mold rot fungus</name>
    <dbReference type="NCBI Taxonomy" id="27334"/>
    <lineage>
        <taxon>Eukaryota</taxon>
        <taxon>Fungi</taxon>
        <taxon>Dikarya</taxon>
        <taxon>Ascomycota</taxon>
        <taxon>Pezizomycotina</taxon>
        <taxon>Eurotiomycetes</taxon>
        <taxon>Eurotiomycetidae</taxon>
        <taxon>Eurotiales</taxon>
        <taxon>Aspergillaceae</taxon>
        <taxon>Penicillium</taxon>
    </lineage>
</organism>
<dbReference type="RefSeq" id="XP_016595210.1">
    <property type="nucleotide sequence ID" value="XM_016742132.1"/>
</dbReference>
<dbReference type="HOGENOM" id="CLU_1938862_0_0_1"/>
<name>A0A0A2JAU0_PENEN</name>
<feature type="region of interest" description="Disordered" evidence="1">
    <location>
        <begin position="1"/>
        <end position="54"/>
    </location>
</feature>
<accession>A0A0A2JAU0</accession>
<keyword evidence="3" id="KW-1185">Reference proteome</keyword>
<gene>
    <name evidence="2" type="ORF">PEX2_048570</name>
</gene>
<dbReference type="VEuPathDB" id="FungiDB:PEXP_054660"/>
<dbReference type="PhylomeDB" id="A0A0A2JAU0"/>
<feature type="compositionally biased region" description="Basic and acidic residues" evidence="1">
    <location>
        <begin position="18"/>
        <end position="30"/>
    </location>
</feature>
<dbReference type="EMBL" id="JQFZ01000264">
    <property type="protein sequence ID" value="KGO52469.1"/>
    <property type="molecule type" value="Genomic_DNA"/>
</dbReference>
<protein>
    <submittedName>
        <fullName evidence="2">Uncharacterized protein</fullName>
    </submittedName>
</protein>
<dbReference type="Proteomes" id="UP000030143">
    <property type="component" value="Unassembled WGS sequence"/>
</dbReference>
<dbReference type="OrthoDB" id="536881at2759"/>
<proteinExistence type="predicted"/>
<evidence type="ECO:0000313" key="2">
    <source>
        <dbReference type="EMBL" id="KGO52469.1"/>
    </source>
</evidence>
<evidence type="ECO:0000313" key="3">
    <source>
        <dbReference type="Proteomes" id="UP000030143"/>
    </source>
</evidence>
<dbReference type="GeneID" id="27677551"/>
<comment type="caution">
    <text evidence="2">The sequence shown here is derived from an EMBL/GenBank/DDBJ whole genome shotgun (WGS) entry which is preliminary data.</text>
</comment>
<dbReference type="AlphaFoldDB" id="A0A0A2JAU0"/>
<sequence>MPSLSTAAQSGSITRLPVHLEESSRQHRDSCLQSHLPGYHESSSAETMTLGPPNLTTLHHAGLRNVTDLNINPMQIDSLDGLTENPLNLRQAWIRGPFPNVNHIAIGFTSADHVRMYDNPSLALGGSSTM</sequence>
<reference evidence="2 3" key="1">
    <citation type="journal article" date="2015" name="Mol. Plant Microbe Interact.">
        <title>Genome, transcriptome, and functional analyses of Penicillium expansum provide new insights into secondary metabolism and pathogenicity.</title>
        <authorList>
            <person name="Ballester A.R."/>
            <person name="Marcet-Houben M."/>
            <person name="Levin E."/>
            <person name="Sela N."/>
            <person name="Selma-Lazaro C."/>
            <person name="Carmona L."/>
            <person name="Wisniewski M."/>
            <person name="Droby S."/>
            <person name="Gonzalez-Candelas L."/>
            <person name="Gabaldon T."/>
        </authorList>
    </citation>
    <scope>NUCLEOTIDE SEQUENCE [LARGE SCALE GENOMIC DNA]</scope>
    <source>
        <strain evidence="2 3">MD-8</strain>
    </source>
</reference>
<feature type="compositionally biased region" description="Polar residues" evidence="1">
    <location>
        <begin position="1"/>
        <end position="13"/>
    </location>
</feature>